<dbReference type="InterPro" id="IPR005761">
    <property type="entry name" value="UDP-N-AcMur-Glu-dNH2Pim_ligase"/>
</dbReference>
<dbReference type="eggNOG" id="COG0769">
    <property type="taxonomic scope" value="Bacteria"/>
</dbReference>
<dbReference type="KEGG" id="nde:NIDE0756"/>
<dbReference type="PANTHER" id="PTHR23135:SF4">
    <property type="entry name" value="UDP-N-ACETYLMURAMOYL-L-ALANYL-D-GLUTAMATE--2,6-DIAMINOPIMELATE LIGASE MURE HOMOLOG, CHLOROPLASTIC"/>
    <property type="match status" value="1"/>
</dbReference>
<dbReference type="Gene3D" id="3.90.190.20">
    <property type="entry name" value="Mur ligase, C-terminal domain"/>
    <property type="match status" value="1"/>
</dbReference>
<dbReference type="EC" id="6.3.2.13" evidence="8 13"/>
<dbReference type="InterPro" id="IPR036565">
    <property type="entry name" value="Mur-like_cat_sf"/>
</dbReference>
<evidence type="ECO:0000256" key="1">
    <source>
        <dbReference type="ARBA" id="ARBA00005898"/>
    </source>
</evidence>
<comment type="similarity">
    <text evidence="1 13">Belongs to the MurCDEF family. MurE subfamily.</text>
</comment>
<evidence type="ECO:0000259" key="15">
    <source>
        <dbReference type="Pfam" id="PF01225"/>
    </source>
</evidence>
<dbReference type="Proteomes" id="UP000001660">
    <property type="component" value="Chromosome"/>
</dbReference>
<dbReference type="HOGENOM" id="CLU_022291_4_1_0"/>
<evidence type="ECO:0000313" key="19">
    <source>
        <dbReference type="Proteomes" id="UP000001660"/>
    </source>
</evidence>
<feature type="binding site" evidence="13">
    <location>
        <position position="473"/>
    </location>
    <ligand>
        <name>meso-2,6-diaminopimelate</name>
        <dbReference type="ChEBI" id="CHEBI:57791"/>
    </ligand>
</feature>
<feature type="binding site" evidence="13">
    <location>
        <begin position="155"/>
        <end position="156"/>
    </location>
    <ligand>
        <name>UDP-N-acetyl-alpha-D-muramoyl-L-alanyl-D-glutamate</name>
        <dbReference type="ChEBI" id="CHEBI:83900"/>
    </ligand>
</feature>
<dbReference type="STRING" id="330214.NIDE0756"/>
<keyword evidence="4 13" id="KW-0573">Peptidoglycan synthesis</keyword>
<dbReference type="OrthoDB" id="9800958at2"/>
<dbReference type="FunFam" id="3.90.190.20:FF:000006">
    <property type="entry name" value="UDP-N-acetylmuramoyl-L-alanyl-D-glutamate--2,6-diaminopimelate ligase"/>
    <property type="match status" value="1"/>
</dbReference>
<dbReference type="UniPathway" id="UPA00219"/>
<dbReference type="GO" id="GO:0000287">
    <property type="term" value="F:magnesium ion binding"/>
    <property type="evidence" value="ECO:0007669"/>
    <property type="project" value="UniProtKB-UniRule"/>
</dbReference>
<evidence type="ECO:0000259" key="16">
    <source>
        <dbReference type="Pfam" id="PF02875"/>
    </source>
</evidence>
<keyword evidence="5 13" id="KW-0131">Cell cycle</keyword>
<sequence>MTLDELIGPLHGRLGVLERNGDQRVTIADLTDDSRKVGPGSLFVAVQGERVDGHQFLDRVVAAGAAAVVVQRSGDVGAIPCVRVQDSRAALGILGSRFYGDPSSSLRMVGVTGTNGKTTTTYVVKTMLEAARRQVGLIGTVAYLVGKESIPASHTTPGALELQKLFARMREARLDTVVMEVSSHALALDRTAGSEFDVAVFTNLTQDHLDFHLDMERYFQAKLKLFAELGRAGAVKPRKRAIINADDPWGARIRSACTVPVWTYGLHQQADIYADGVRLSPAGTSFTLRSPAGTCPIKSRLVGEHNVSNLLAAIGVVLHEGLTLDQVRSAVETVTNVPGRFELVEAGQDFSVVVDYAHTEDALVRLLTAAQALRTGRIITVFGCGGDRDRTKRPKMGRAAVKYSDVVILTSDNPRTEDPAAILREVEVGVKEALAERGHVRYRMVADRREAIEAAIREAKPGDMVLIAGKGHEDYQIVGTTKHHFDDREVARDTIGALRSGA</sequence>
<dbReference type="EMBL" id="FP929003">
    <property type="protein sequence ID" value="CBK40523.1"/>
    <property type="molecule type" value="Genomic_DNA"/>
</dbReference>
<keyword evidence="6 13" id="KW-0961">Cell wall biogenesis/degradation</keyword>
<organism evidence="18 19">
    <name type="scientific">Nitrospira defluvii</name>
    <dbReference type="NCBI Taxonomy" id="330214"/>
    <lineage>
        <taxon>Bacteria</taxon>
        <taxon>Pseudomonadati</taxon>
        <taxon>Nitrospirota</taxon>
        <taxon>Nitrospiria</taxon>
        <taxon>Nitrospirales</taxon>
        <taxon>Nitrospiraceae</taxon>
        <taxon>Nitrospira</taxon>
    </lineage>
</organism>
<accession>D8PBB4</accession>
<reference evidence="18 19" key="1">
    <citation type="journal article" date="2010" name="Proc. Natl. Acad. Sci. U.S.A.">
        <title>A Nitrospira metagenome illuminates the physiology and evolution of globally important nitrite-oxidizing bacteria.</title>
        <authorList>
            <person name="Lucker S."/>
            <person name="Wagner M."/>
            <person name="Maixner F."/>
            <person name="Pelletier E."/>
            <person name="Koch H."/>
            <person name="Vacherie B."/>
            <person name="Rattei T."/>
            <person name="Sinninghe Damste J."/>
            <person name="Spieck E."/>
            <person name="Le Paslier D."/>
            <person name="Daims H."/>
        </authorList>
    </citation>
    <scope>NUCLEOTIDE SEQUENCE [LARGE SCALE GENOMIC DNA]</scope>
</reference>
<feature type="binding site" evidence="13">
    <location>
        <position position="182"/>
    </location>
    <ligand>
        <name>UDP-N-acetyl-alpha-D-muramoyl-L-alanyl-D-glutamate</name>
        <dbReference type="ChEBI" id="CHEBI:83900"/>
    </ligand>
</feature>
<dbReference type="Gene3D" id="3.40.1390.10">
    <property type="entry name" value="MurE/MurF, N-terminal domain"/>
    <property type="match status" value="1"/>
</dbReference>
<dbReference type="SUPFAM" id="SSF53244">
    <property type="entry name" value="MurD-like peptide ligases, peptide-binding domain"/>
    <property type="match status" value="1"/>
</dbReference>
<evidence type="ECO:0000256" key="10">
    <source>
        <dbReference type="ARBA" id="ARBA00075482"/>
    </source>
</evidence>
<dbReference type="InterPro" id="IPR036615">
    <property type="entry name" value="Mur_ligase_C_dom_sf"/>
</dbReference>
<evidence type="ECO:0000256" key="5">
    <source>
        <dbReference type="ARBA" id="ARBA00023306"/>
    </source>
</evidence>
<dbReference type="Pfam" id="PF08245">
    <property type="entry name" value="Mur_ligase_M"/>
    <property type="match status" value="1"/>
</dbReference>
<dbReference type="InterPro" id="IPR035911">
    <property type="entry name" value="MurE/MurF_N"/>
</dbReference>
<keyword evidence="13" id="KW-0547">Nucleotide-binding</keyword>
<evidence type="ECO:0000256" key="13">
    <source>
        <dbReference type="HAMAP-Rule" id="MF_00208"/>
    </source>
</evidence>
<evidence type="ECO:0000256" key="11">
    <source>
        <dbReference type="ARBA" id="ARBA00076158"/>
    </source>
</evidence>
<evidence type="ECO:0000256" key="7">
    <source>
        <dbReference type="ARBA" id="ARBA00050251"/>
    </source>
</evidence>
<feature type="binding site" evidence="13">
    <location>
        <begin position="412"/>
        <end position="415"/>
    </location>
    <ligand>
        <name>meso-2,6-diaminopimelate</name>
        <dbReference type="ChEBI" id="CHEBI:57791"/>
    </ligand>
</feature>
<feature type="binding site" evidence="13">
    <location>
        <position position="34"/>
    </location>
    <ligand>
        <name>UDP-N-acetyl-alpha-D-muramoyl-L-alanyl-D-glutamate</name>
        <dbReference type="ChEBI" id="CHEBI:83900"/>
    </ligand>
</feature>
<keyword evidence="13 18" id="KW-0436">Ligase</keyword>
<keyword evidence="13" id="KW-0963">Cytoplasm</keyword>
<dbReference type="NCBIfam" id="TIGR01085">
    <property type="entry name" value="murE"/>
    <property type="match status" value="1"/>
</dbReference>
<feature type="binding site" evidence="13">
    <location>
        <position position="388"/>
    </location>
    <ligand>
        <name>meso-2,6-diaminopimelate</name>
        <dbReference type="ChEBI" id="CHEBI:57791"/>
    </ligand>
</feature>
<keyword evidence="3 13" id="KW-0133">Cell shape</keyword>
<dbReference type="SUPFAM" id="SSF63418">
    <property type="entry name" value="MurE/MurF N-terminal domain"/>
    <property type="match status" value="1"/>
</dbReference>
<evidence type="ECO:0000256" key="12">
    <source>
        <dbReference type="ARBA" id="ARBA00081560"/>
    </source>
</evidence>
<proteinExistence type="inferred from homology"/>
<keyword evidence="13" id="KW-0067">ATP-binding</keyword>
<feature type="domain" description="Mur ligase N-terminal catalytic" evidence="15">
    <location>
        <begin position="31"/>
        <end position="76"/>
    </location>
</feature>
<feature type="binding site" evidence="13">
    <location>
        <position position="469"/>
    </location>
    <ligand>
        <name>meso-2,6-diaminopimelate</name>
        <dbReference type="ChEBI" id="CHEBI:57791"/>
    </ligand>
</feature>
<evidence type="ECO:0000256" key="9">
    <source>
        <dbReference type="ARBA" id="ARBA00072883"/>
    </source>
</evidence>
<dbReference type="GO" id="GO:0051301">
    <property type="term" value="P:cell division"/>
    <property type="evidence" value="ECO:0007669"/>
    <property type="project" value="UniProtKB-KW"/>
</dbReference>
<protein>
    <recommendedName>
        <fullName evidence="9 13">UDP-N-acetylmuramoyl-L-alanyl-D-glutamate--2,6-diaminopimelate ligase</fullName>
        <ecNumber evidence="8 13">6.3.2.13</ecNumber>
    </recommendedName>
    <alternativeName>
        <fullName evidence="10 13">Meso-A2pm-adding enzyme</fullName>
    </alternativeName>
    <alternativeName>
        <fullName evidence="11 13">Meso-diaminopimelate-adding enzyme</fullName>
    </alternativeName>
    <alternativeName>
        <fullName evidence="12 13">UDP-MurNAc-L-Ala-D-Glu:meso-diaminopimelate ligase</fullName>
    </alternativeName>
    <alternativeName>
        <fullName evidence="13">UDP-MurNAc-tripeptide synthetase</fullName>
    </alternativeName>
    <alternativeName>
        <fullName evidence="13">UDP-N-acetylmuramyl-tripeptide synthetase</fullName>
    </alternativeName>
</protein>
<dbReference type="GO" id="GO:0008360">
    <property type="term" value="P:regulation of cell shape"/>
    <property type="evidence" value="ECO:0007669"/>
    <property type="project" value="UniProtKB-KW"/>
</dbReference>
<dbReference type="GO" id="GO:0005524">
    <property type="term" value="F:ATP binding"/>
    <property type="evidence" value="ECO:0007669"/>
    <property type="project" value="UniProtKB-UniRule"/>
</dbReference>
<feature type="domain" description="Mur ligase central" evidence="17">
    <location>
        <begin position="111"/>
        <end position="317"/>
    </location>
</feature>
<evidence type="ECO:0000256" key="14">
    <source>
        <dbReference type="RuleBase" id="RU004135"/>
    </source>
</evidence>
<gene>
    <name evidence="13 18" type="primary">murE</name>
    <name evidence="18" type="ORF">NIDE0756</name>
</gene>
<evidence type="ECO:0000256" key="3">
    <source>
        <dbReference type="ARBA" id="ARBA00022960"/>
    </source>
</evidence>
<evidence type="ECO:0000256" key="2">
    <source>
        <dbReference type="ARBA" id="ARBA00022618"/>
    </source>
</evidence>
<comment type="subcellular location">
    <subcellularLocation>
        <location evidence="13 14">Cytoplasm</location>
    </subcellularLocation>
</comment>
<dbReference type="Gene3D" id="3.40.1190.10">
    <property type="entry name" value="Mur-like, catalytic domain"/>
    <property type="match status" value="1"/>
</dbReference>
<evidence type="ECO:0000259" key="17">
    <source>
        <dbReference type="Pfam" id="PF08245"/>
    </source>
</evidence>
<comment type="PTM">
    <text evidence="13">Carboxylation is probably crucial for Mg(2+) binding and, consequently, for the gamma-phosphate positioning of ATP.</text>
</comment>
<dbReference type="GO" id="GO:0009252">
    <property type="term" value="P:peptidoglycan biosynthetic process"/>
    <property type="evidence" value="ECO:0007669"/>
    <property type="project" value="UniProtKB-UniRule"/>
</dbReference>
<dbReference type="Pfam" id="PF02875">
    <property type="entry name" value="Mur_ligase_C"/>
    <property type="match status" value="1"/>
</dbReference>
<dbReference type="NCBIfam" id="NF001124">
    <property type="entry name" value="PRK00139.1-2"/>
    <property type="match status" value="1"/>
</dbReference>
<dbReference type="GO" id="GO:0008765">
    <property type="term" value="F:UDP-N-acetylmuramoylalanyl-D-glutamate-2,6-diaminopimelate ligase activity"/>
    <property type="evidence" value="ECO:0007669"/>
    <property type="project" value="UniProtKB-UniRule"/>
</dbReference>
<dbReference type="HAMAP" id="MF_00208">
    <property type="entry name" value="MurE"/>
    <property type="match status" value="1"/>
</dbReference>
<feature type="domain" description="Mur ligase C-terminal" evidence="16">
    <location>
        <begin position="339"/>
        <end position="471"/>
    </location>
</feature>
<comment type="function">
    <text evidence="13">Catalyzes the addition of meso-diaminopimelic acid to the nucleotide precursor UDP-N-acetylmuramoyl-L-alanyl-D-glutamate (UMAG) in the biosynthesis of bacterial cell-wall peptidoglycan.</text>
</comment>
<evidence type="ECO:0000256" key="4">
    <source>
        <dbReference type="ARBA" id="ARBA00022984"/>
    </source>
</evidence>
<keyword evidence="19" id="KW-1185">Reference proteome</keyword>
<feature type="binding site" evidence="13">
    <location>
        <position position="190"/>
    </location>
    <ligand>
        <name>UDP-N-acetyl-alpha-D-muramoyl-L-alanyl-D-glutamate</name>
        <dbReference type="ChEBI" id="CHEBI:83900"/>
    </ligand>
</feature>
<dbReference type="PANTHER" id="PTHR23135">
    <property type="entry name" value="MUR LIGASE FAMILY MEMBER"/>
    <property type="match status" value="1"/>
</dbReference>
<comment type="pathway">
    <text evidence="13 14">Cell wall biogenesis; peptidoglycan biosynthesis.</text>
</comment>
<dbReference type="InterPro" id="IPR000713">
    <property type="entry name" value="Mur_ligase_N"/>
</dbReference>
<dbReference type="Pfam" id="PF01225">
    <property type="entry name" value="Mur_ligase"/>
    <property type="match status" value="1"/>
</dbReference>
<feature type="binding site" evidence="13">
    <location>
        <begin position="113"/>
        <end position="119"/>
    </location>
    <ligand>
        <name>ATP</name>
        <dbReference type="ChEBI" id="CHEBI:30616"/>
    </ligand>
</feature>
<dbReference type="NCBIfam" id="NF001126">
    <property type="entry name" value="PRK00139.1-4"/>
    <property type="match status" value="1"/>
</dbReference>
<keyword evidence="13" id="KW-0460">Magnesium</keyword>
<dbReference type="InterPro" id="IPR013221">
    <property type="entry name" value="Mur_ligase_cen"/>
</dbReference>
<evidence type="ECO:0000313" key="18">
    <source>
        <dbReference type="EMBL" id="CBK40523.1"/>
    </source>
</evidence>
<evidence type="ECO:0000256" key="6">
    <source>
        <dbReference type="ARBA" id="ARBA00023316"/>
    </source>
</evidence>
<name>D8PBB4_9BACT</name>
<feature type="short sequence motif" description="Meso-diaminopimelate recognition motif" evidence="13">
    <location>
        <begin position="412"/>
        <end position="415"/>
    </location>
</feature>
<comment type="caution">
    <text evidence="13">Lacks conserved residue(s) required for the propagation of feature annotation.</text>
</comment>
<feature type="modified residue" description="N6-carboxylysine" evidence="13">
    <location>
        <position position="222"/>
    </location>
</feature>
<dbReference type="SUPFAM" id="SSF53623">
    <property type="entry name" value="MurD-like peptide ligases, catalytic domain"/>
    <property type="match status" value="1"/>
</dbReference>
<dbReference type="GO" id="GO:0005737">
    <property type="term" value="C:cytoplasm"/>
    <property type="evidence" value="ECO:0007669"/>
    <property type="project" value="UniProtKB-SubCell"/>
</dbReference>
<comment type="cofactor">
    <cofactor evidence="13">
        <name>Mg(2+)</name>
        <dbReference type="ChEBI" id="CHEBI:18420"/>
    </cofactor>
</comment>
<evidence type="ECO:0000256" key="8">
    <source>
        <dbReference type="ARBA" id="ARBA00066633"/>
    </source>
</evidence>
<dbReference type="AlphaFoldDB" id="D8PBB4"/>
<dbReference type="InterPro" id="IPR004101">
    <property type="entry name" value="Mur_ligase_C"/>
</dbReference>
<keyword evidence="2 13" id="KW-0132">Cell division</keyword>
<dbReference type="GO" id="GO:0071555">
    <property type="term" value="P:cell wall organization"/>
    <property type="evidence" value="ECO:0007669"/>
    <property type="project" value="UniProtKB-KW"/>
</dbReference>
<comment type="catalytic activity">
    <reaction evidence="7 13">
        <text>UDP-N-acetyl-alpha-D-muramoyl-L-alanyl-D-glutamate + meso-2,6-diaminopimelate + ATP = UDP-N-acetyl-alpha-D-muramoyl-L-alanyl-gamma-D-glutamyl-meso-2,6-diaminopimelate + ADP + phosphate + H(+)</text>
        <dbReference type="Rhea" id="RHEA:23676"/>
        <dbReference type="ChEBI" id="CHEBI:15378"/>
        <dbReference type="ChEBI" id="CHEBI:30616"/>
        <dbReference type="ChEBI" id="CHEBI:43474"/>
        <dbReference type="ChEBI" id="CHEBI:57791"/>
        <dbReference type="ChEBI" id="CHEBI:83900"/>
        <dbReference type="ChEBI" id="CHEBI:83905"/>
        <dbReference type="ChEBI" id="CHEBI:456216"/>
        <dbReference type="EC" id="6.3.2.13"/>
    </reaction>
</comment>